<dbReference type="InterPro" id="IPR051533">
    <property type="entry name" value="WaaL-like"/>
</dbReference>
<dbReference type="PANTHER" id="PTHR37422:SF13">
    <property type="entry name" value="LIPOPOLYSACCHARIDE BIOSYNTHESIS PROTEIN PA4999-RELATED"/>
    <property type="match status" value="1"/>
</dbReference>
<dbReference type="NCBIfam" id="TIGR03097">
    <property type="entry name" value="PEP_O_lig_1"/>
    <property type="match status" value="1"/>
</dbReference>
<feature type="domain" description="O-antigen ligase-related" evidence="6">
    <location>
        <begin position="208"/>
        <end position="359"/>
    </location>
</feature>
<dbReference type="RefSeq" id="WP_222992890.1">
    <property type="nucleotide sequence ID" value="NZ_JAINVV010000013.1"/>
</dbReference>
<dbReference type="GO" id="GO:0016874">
    <property type="term" value="F:ligase activity"/>
    <property type="evidence" value="ECO:0007669"/>
    <property type="project" value="UniProtKB-KW"/>
</dbReference>
<evidence type="ECO:0000256" key="1">
    <source>
        <dbReference type="ARBA" id="ARBA00004141"/>
    </source>
</evidence>
<sequence>MRDLVFLGFLAAFIALGFRRPFLFVLVYAYIDIVSPQRLTYYLLNSIPISMIAAALAILGWLVADNKANARFAPRQGLIIVLLIYCGITMTWSNFPIDAAQKWDWVWKGLAFSAFLPLTLHTRLRIEALILTMILCAGSIIIVGGLKTVTSGGGYGVLNLMVSNNSGLYESSIISTVAIAIIPLIFFMMKHGTIFPPEWRVTLFGLALCFACLLMPIGTEARTGLVCIGVLAVLLLRFSKRRMVWIGLAGLAGLIALPLLPSSFTQRMDTIKEYKADESAGTRLAVWAWTWEYAKDHPMGGGFHSYRENRISFQTVKKTESGGNTTIEAKQETDEGRAFHSAYFEMLGEQGYPGLALWLLIQGIGLFRMEVINRRYRNKTAEHQRWIAPLAIALQNTQIIYLVGSLFVGIAFQPFIWMLIAIQIGFDTYVSRRAREAAFVPVAKRARATALPQVSES</sequence>
<protein>
    <submittedName>
        <fullName evidence="8">O-glycosylation ligase, exosortase A system-associated</fullName>
    </submittedName>
</protein>
<dbReference type="PANTHER" id="PTHR37422">
    <property type="entry name" value="TEICHURONIC ACID BIOSYNTHESIS PROTEIN TUAE"/>
    <property type="match status" value="1"/>
</dbReference>
<dbReference type="InterPro" id="IPR007016">
    <property type="entry name" value="O-antigen_ligase-rel_domated"/>
</dbReference>
<name>A0ABS7PWY0_9SPHN</name>
<keyword evidence="9" id="KW-1185">Reference proteome</keyword>
<dbReference type="InterPro" id="IPR017528">
    <property type="entry name" value="CHP03097O-antigen_lig-rel"/>
</dbReference>
<feature type="transmembrane region" description="Helical" evidence="5">
    <location>
        <begin position="399"/>
        <end position="426"/>
    </location>
</feature>
<evidence type="ECO:0000256" key="2">
    <source>
        <dbReference type="ARBA" id="ARBA00022692"/>
    </source>
</evidence>
<dbReference type="Proteomes" id="UP000706039">
    <property type="component" value="Unassembled WGS sequence"/>
</dbReference>
<keyword evidence="3 5" id="KW-1133">Transmembrane helix</keyword>
<feature type="domain" description="DUF5935" evidence="7">
    <location>
        <begin position="1"/>
        <end position="193"/>
    </location>
</feature>
<keyword evidence="2 5" id="KW-0812">Transmembrane</keyword>
<reference evidence="8 9" key="1">
    <citation type="submission" date="2021-08" db="EMBL/GenBank/DDBJ databases">
        <authorList>
            <person name="Tuo L."/>
        </authorList>
    </citation>
    <scope>NUCLEOTIDE SEQUENCE [LARGE SCALE GENOMIC DNA]</scope>
    <source>
        <strain evidence="8 9">JCM 31229</strain>
    </source>
</reference>
<keyword evidence="4 5" id="KW-0472">Membrane</keyword>
<feature type="transmembrane region" description="Helical" evidence="5">
    <location>
        <begin position="351"/>
        <end position="369"/>
    </location>
</feature>
<comment type="subcellular location">
    <subcellularLocation>
        <location evidence="1">Membrane</location>
        <topology evidence="1">Multi-pass membrane protein</topology>
    </subcellularLocation>
</comment>
<evidence type="ECO:0000256" key="3">
    <source>
        <dbReference type="ARBA" id="ARBA00022989"/>
    </source>
</evidence>
<feature type="transmembrane region" description="Helical" evidence="5">
    <location>
        <begin position="223"/>
        <end position="238"/>
    </location>
</feature>
<dbReference type="InterPro" id="IPR045979">
    <property type="entry name" value="DUF5935"/>
</dbReference>
<gene>
    <name evidence="8" type="ORF">K7G82_26055</name>
</gene>
<feature type="transmembrane region" description="Helical" evidence="5">
    <location>
        <begin position="76"/>
        <end position="93"/>
    </location>
</feature>
<proteinExistence type="predicted"/>
<organism evidence="8 9">
    <name type="scientific">Sphingomonas colocasiae</name>
    <dbReference type="NCBI Taxonomy" id="1848973"/>
    <lineage>
        <taxon>Bacteria</taxon>
        <taxon>Pseudomonadati</taxon>
        <taxon>Pseudomonadota</taxon>
        <taxon>Alphaproteobacteria</taxon>
        <taxon>Sphingomonadales</taxon>
        <taxon>Sphingomonadaceae</taxon>
        <taxon>Sphingomonas</taxon>
    </lineage>
</organism>
<evidence type="ECO:0000313" key="9">
    <source>
        <dbReference type="Proteomes" id="UP000706039"/>
    </source>
</evidence>
<dbReference type="Pfam" id="PF04932">
    <property type="entry name" value="Wzy_C"/>
    <property type="match status" value="1"/>
</dbReference>
<evidence type="ECO:0000256" key="4">
    <source>
        <dbReference type="ARBA" id="ARBA00023136"/>
    </source>
</evidence>
<accession>A0ABS7PWY0</accession>
<keyword evidence="8" id="KW-0436">Ligase</keyword>
<evidence type="ECO:0000256" key="5">
    <source>
        <dbReference type="SAM" id="Phobius"/>
    </source>
</evidence>
<evidence type="ECO:0000259" key="6">
    <source>
        <dbReference type="Pfam" id="PF04932"/>
    </source>
</evidence>
<dbReference type="EMBL" id="JAINVV010000013">
    <property type="protein sequence ID" value="MBY8825793.1"/>
    <property type="molecule type" value="Genomic_DNA"/>
</dbReference>
<evidence type="ECO:0000259" key="7">
    <source>
        <dbReference type="Pfam" id="PF19358"/>
    </source>
</evidence>
<feature type="transmembrane region" description="Helical" evidence="5">
    <location>
        <begin position="128"/>
        <end position="146"/>
    </location>
</feature>
<feature type="transmembrane region" description="Helical" evidence="5">
    <location>
        <begin position="39"/>
        <end position="64"/>
    </location>
</feature>
<feature type="transmembrane region" description="Helical" evidence="5">
    <location>
        <begin position="245"/>
        <end position="264"/>
    </location>
</feature>
<dbReference type="Pfam" id="PF19358">
    <property type="entry name" value="DUF5935"/>
    <property type="match status" value="1"/>
</dbReference>
<evidence type="ECO:0000313" key="8">
    <source>
        <dbReference type="EMBL" id="MBY8825793.1"/>
    </source>
</evidence>
<feature type="transmembrane region" description="Helical" evidence="5">
    <location>
        <begin position="166"/>
        <end position="187"/>
    </location>
</feature>
<comment type="caution">
    <text evidence="8">The sequence shown here is derived from an EMBL/GenBank/DDBJ whole genome shotgun (WGS) entry which is preliminary data.</text>
</comment>